<accession>A0A9P4V5S6</accession>
<keyword evidence="3" id="KW-1185">Reference proteome</keyword>
<protein>
    <submittedName>
        <fullName evidence="2">Uncharacterized protein</fullName>
    </submittedName>
</protein>
<organism evidence="2 3">
    <name type="scientific">Polyplosphaeria fusca</name>
    <dbReference type="NCBI Taxonomy" id="682080"/>
    <lineage>
        <taxon>Eukaryota</taxon>
        <taxon>Fungi</taxon>
        <taxon>Dikarya</taxon>
        <taxon>Ascomycota</taxon>
        <taxon>Pezizomycotina</taxon>
        <taxon>Dothideomycetes</taxon>
        <taxon>Pleosporomycetidae</taxon>
        <taxon>Pleosporales</taxon>
        <taxon>Tetraplosphaeriaceae</taxon>
        <taxon>Polyplosphaeria</taxon>
    </lineage>
</organism>
<dbReference type="Proteomes" id="UP000799444">
    <property type="component" value="Unassembled WGS sequence"/>
</dbReference>
<evidence type="ECO:0000313" key="2">
    <source>
        <dbReference type="EMBL" id="KAF2740982.1"/>
    </source>
</evidence>
<comment type="caution">
    <text evidence="2">The sequence shown here is derived from an EMBL/GenBank/DDBJ whole genome shotgun (WGS) entry which is preliminary data.</text>
</comment>
<gene>
    <name evidence="2" type="ORF">EJ04DRAFT_592624</name>
</gene>
<feature type="compositionally biased region" description="Low complexity" evidence="1">
    <location>
        <begin position="58"/>
        <end position="68"/>
    </location>
</feature>
<feature type="region of interest" description="Disordered" evidence="1">
    <location>
        <begin position="38"/>
        <end position="68"/>
    </location>
</feature>
<feature type="region of interest" description="Disordered" evidence="1">
    <location>
        <begin position="1"/>
        <end position="23"/>
    </location>
</feature>
<dbReference type="OrthoDB" id="3799620at2759"/>
<reference evidence="2" key="1">
    <citation type="journal article" date="2020" name="Stud. Mycol.">
        <title>101 Dothideomycetes genomes: a test case for predicting lifestyles and emergence of pathogens.</title>
        <authorList>
            <person name="Haridas S."/>
            <person name="Albert R."/>
            <person name="Binder M."/>
            <person name="Bloem J."/>
            <person name="Labutti K."/>
            <person name="Salamov A."/>
            <person name="Andreopoulos B."/>
            <person name="Baker S."/>
            <person name="Barry K."/>
            <person name="Bills G."/>
            <person name="Bluhm B."/>
            <person name="Cannon C."/>
            <person name="Castanera R."/>
            <person name="Culley D."/>
            <person name="Daum C."/>
            <person name="Ezra D."/>
            <person name="Gonzalez J."/>
            <person name="Henrissat B."/>
            <person name="Kuo A."/>
            <person name="Liang C."/>
            <person name="Lipzen A."/>
            <person name="Lutzoni F."/>
            <person name="Magnuson J."/>
            <person name="Mondo S."/>
            <person name="Nolan M."/>
            <person name="Ohm R."/>
            <person name="Pangilinan J."/>
            <person name="Park H.-J."/>
            <person name="Ramirez L."/>
            <person name="Alfaro M."/>
            <person name="Sun H."/>
            <person name="Tritt A."/>
            <person name="Yoshinaga Y."/>
            <person name="Zwiers L.-H."/>
            <person name="Turgeon B."/>
            <person name="Goodwin S."/>
            <person name="Spatafora J."/>
            <person name="Crous P."/>
            <person name="Grigoriev I."/>
        </authorList>
    </citation>
    <scope>NUCLEOTIDE SEQUENCE</scope>
    <source>
        <strain evidence="2">CBS 125425</strain>
    </source>
</reference>
<proteinExistence type="predicted"/>
<name>A0A9P4V5S6_9PLEO</name>
<sequence length="345" mass="40215">MSAMSTFRRQSSNRRHSVRVPRQLLYSHTTVHRTYLQKSDETNELQLSENAKGSADGESSPPSSPLLSLPRELRNNIYHHLWEQTPSIRVPYEDTRFHITYGAHVWEVAYSREGPRACEKLLQSQYLPPWLLTNSAMLDEGLKQLLCFGSWWWIGGRDRVSGNGHLSPLLLPIKTTDIRIVLDPQALTYRNMLSPHMVYTTINTSGAKRRRILLAKDPALQEVMTRSVSIKVLRLNFQIKYRTNLSKSCGWALDLDKLEVTLCNNHPKKDVTHWSPWILENAHEQVARIASSTFRNSHDCKRTSERVNGRMLLEWWPLMDSETLESRRTEAPEWVWRITYEKRQK</sequence>
<evidence type="ECO:0000313" key="3">
    <source>
        <dbReference type="Proteomes" id="UP000799444"/>
    </source>
</evidence>
<dbReference type="EMBL" id="ML996098">
    <property type="protein sequence ID" value="KAF2740982.1"/>
    <property type="molecule type" value="Genomic_DNA"/>
</dbReference>
<evidence type="ECO:0000256" key="1">
    <source>
        <dbReference type="SAM" id="MobiDB-lite"/>
    </source>
</evidence>
<dbReference type="AlphaFoldDB" id="A0A9P4V5S6"/>
<feature type="compositionally biased region" description="Polar residues" evidence="1">
    <location>
        <begin position="1"/>
        <end position="10"/>
    </location>
</feature>